<dbReference type="STRING" id="5514.A0A395S7A7"/>
<comment type="similarity">
    <text evidence="5">Belongs to the SAT4 family.</text>
</comment>
<gene>
    <name evidence="9" type="ORF">FSPOR_5600</name>
</gene>
<keyword evidence="4 7" id="KW-0472">Membrane</keyword>
<feature type="transmembrane region" description="Helical" evidence="7">
    <location>
        <begin position="99"/>
        <end position="120"/>
    </location>
</feature>
<evidence type="ECO:0000256" key="3">
    <source>
        <dbReference type="ARBA" id="ARBA00022989"/>
    </source>
</evidence>
<dbReference type="InterPro" id="IPR049326">
    <property type="entry name" value="Rhodopsin_dom_fungi"/>
</dbReference>
<organism evidence="9 10">
    <name type="scientific">Fusarium sporotrichioides</name>
    <dbReference type="NCBI Taxonomy" id="5514"/>
    <lineage>
        <taxon>Eukaryota</taxon>
        <taxon>Fungi</taxon>
        <taxon>Dikarya</taxon>
        <taxon>Ascomycota</taxon>
        <taxon>Pezizomycotina</taxon>
        <taxon>Sordariomycetes</taxon>
        <taxon>Hypocreomycetidae</taxon>
        <taxon>Hypocreales</taxon>
        <taxon>Nectriaceae</taxon>
        <taxon>Fusarium</taxon>
    </lineage>
</organism>
<evidence type="ECO:0000256" key="5">
    <source>
        <dbReference type="ARBA" id="ARBA00038359"/>
    </source>
</evidence>
<keyword evidence="2 7" id="KW-0812">Transmembrane</keyword>
<comment type="caution">
    <text evidence="9">The sequence shown here is derived from an EMBL/GenBank/DDBJ whole genome shotgun (WGS) entry which is preliminary data.</text>
</comment>
<dbReference type="Proteomes" id="UP000266152">
    <property type="component" value="Unassembled WGS sequence"/>
</dbReference>
<comment type="subcellular location">
    <subcellularLocation>
        <location evidence="1">Membrane</location>
        <topology evidence="1">Multi-pass membrane protein</topology>
    </subcellularLocation>
</comment>
<feature type="transmembrane region" description="Helical" evidence="7">
    <location>
        <begin position="36"/>
        <end position="58"/>
    </location>
</feature>
<evidence type="ECO:0000259" key="8">
    <source>
        <dbReference type="Pfam" id="PF20684"/>
    </source>
</evidence>
<feature type="compositionally biased region" description="Polar residues" evidence="6">
    <location>
        <begin position="292"/>
        <end position="308"/>
    </location>
</feature>
<dbReference type="PANTHER" id="PTHR33048:SF2">
    <property type="entry name" value="SRPK"/>
    <property type="match status" value="1"/>
</dbReference>
<reference evidence="9 10" key="1">
    <citation type="journal article" date="2018" name="PLoS Pathog.">
        <title>Evolution of structural diversity of trichothecenes, a family of toxins produced by plant pathogenic and entomopathogenic fungi.</title>
        <authorList>
            <person name="Proctor R.H."/>
            <person name="McCormick S.P."/>
            <person name="Kim H.S."/>
            <person name="Cardoza R.E."/>
            <person name="Stanley A.M."/>
            <person name="Lindo L."/>
            <person name="Kelly A."/>
            <person name="Brown D.W."/>
            <person name="Lee T."/>
            <person name="Vaughan M.M."/>
            <person name="Alexander N.J."/>
            <person name="Busman M."/>
            <person name="Gutierrez S."/>
        </authorList>
    </citation>
    <scope>NUCLEOTIDE SEQUENCE [LARGE SCALE GENOMIC DNA]</scope>
    <source>
        <strain evidence="9 10">NRRL 3299</strain>
    </source>
</reference>
<dbReference type="PANTHER" id="PTHR33048">
    <property type="entry name" value="PTH11-LIKE INTEGRAL MEMBRANE PROTEIN (AFU_ORTHOLOGUE AFUA_5G11245)"/>
    <property type="match status" value="1"/>
</dbReference>
<feature type="compositionally biased region" description="Polar residues" evidence="6">
    <location>
        <begin position="315"/>
        <end position="333"/>
    </location>
</feature>
<feature type="transmembrane region" description="Helical" evidence="7">
    <location>
        <begin position="214"/>
        <end position="238"/>
    </location>
</feature>
<keyword evidence="10" id="KW-1185">Reference proteome</keyword>
<proteinExistence type="inferred from homology"/>
<evidence type="ECO:0000256" key="6">
    <source>
        <dbReference type="SAM" id="MobiDB-lite"/>
    </source>
</evidence>
<dbReference type="Pfam" id="PF20684">
    <property type="entry name" value="Fung_rhodopsin"/>
    <property type="match status" value="1"/>
</dbReference>
<evidence type="ECO:0000256" key="2">
    <source>
        <dbReference type="ARBA" id="ARBA00022692"/>
    </source>
</evidence>
<dbReference type="GO" id="GO:0016020">
    <property type="term" value="C:membrane"/>
    <property type="evidence" value="ECO:0007669"/>
    <property type="project" value="UniProtKB-SubCell"/>
</dbReference>
<evidence type="ECO:0000256" key="4">
    <source>
        <dbReference type="ARBA" id="ARBA00023136"/>
    </source>
</evidence>
<evidence type="ECO:0000256" key="1">
    <source>
        <dbReference type="ARBA" id="ARBA00004141"/>
    </source>
</evidence>
<accession>A0A395S7A7</accession>
<feature type="transmembrane region" description="Helical" evidence="7">
    <location>
        <begin position="132"/>
        <end position="157"/>
    </location>
</feature>
<feature type="region of interest" description="Disordered" evidence="6">
    <location>
        <begin position="364"/>
        <end position="403"/>
    </location>
</feature>
<feature type="region of interest" description="Disordered" evidence="6">
    <location>
        <begin position="292"/>
        <end position="351"/>
    </location>
</feature>
<feature type="transmembrane region" description="Helical" evidence="7">
    <location>
        <begin position="177"/>
        <end position="202"/>
    </location>
</feature>
<name>A0A395S7A7_FUSSP</name>
<evidence type="ECO:0000256" key="7">
    <source>
        <dbReference type="SAM" id="Phobius"/>
    </source>
</evidence>
<protein>
    <recommendedName>
        <fullName evidence="8">Rhodopsin domain-containing protein</fullName>
    </recommendedName>
</protein>
<evidence type="ECO:0000313" key="9">
    <source>
        <dbReference type="EMBL" id="RGP67939.1"/>
    </source>
</evidence>
<dbReference type="InterPro" id="IPR052337">
    <property type="entry name" value="SAT4-like"/>
</dbReference>
<feature type="domain" description="Rhodopsin" evidence="8">
    <location>
        <begin position="21"/>
        <end position="272"/>
    </location>
</feature>
<feature type="compositionally biased region" description="Basic and acidic residues" evidence="6">
    <location>
        <begin position="369"/>
        <end position="385"/>
    </location>
</feature>
<evidence type="ECO:0000313" key="10">
    <source>
        <dbReference type="Proteomes" id="UP000266152"/>
    </source>
</evidence>
<sequence length="403" mass="44385">MDAIQEQFTLLSLGLLTIGVRMVVRTRQVGFSGWQLDDYLMPFTGLIFTAETVAAYLVGAKFQGLTNSYMTDEERANIDMNGEEHYNRVWGSKIQVIGWSFYACILWCLKFCVTAFYARLTSGLSHLRMRVIVAYILLGVTYGVVFFTILLSCQPFHHFWQVNPDPGLICQPTKSPAYVLVVVIPNILTDIYLLSIPLPLLWGVNISLRRRLTLMLLFSGALFIMMAGTIRAVTILTAGPEGAVSGSSWACRETFVAIVVTNLPIIQPLLRKGASLIGLSVLFSKATKSASQSHQLQSNEGGSRFNTSRARRTNTNKSNTGHPLSSMPQTTAWASDEQILPPPGTSGGNSKGIVVAQEISVQSEAYDDSNLRDVTNKDPAVHDWGYDSSSNGSNNHNHRTRTP</sequence>
<dbReference type="AlphaFoldDB" id="A0A395S7A7"/>
<keyword evidence="3 7" id="KW-1133">Transmembrane helix</keyword>
<dbReference type="EMBL" id="PXOF01000077">
    <property type="protein sequence ID" value="RGP67939.1"/>
    <property type="molecule type" value="Genomic_DNA"/>
</dbReference>
<feature type="transmembrane region" description="Helical" evidence="7">
    <location>
        <begin position="6"/>
        <end position="24"/>
    </location>
</feature>